<keyword evidence="1" id="KW-0472">Membrane</keyword>
<evidence type="ECO:0000256" key="1">
    <source>
        <dbReference type="SAM" id="Phobius"/>
    </source>
</evidence>
<proteinExistence type="predicted"/>
<reference evidence="2" key="1">
    <citation type="submission" date="2015-06" db="EMBL/GenBank/DDBJ databases">
        <authorList>
            <person name="Liu B."/>
            <person name="Wang J."/>
            <person name="Zhu Y."/>
            <person name="Liu G."/>
            <person name="Chen Q."/>
            <person name="Zheng C."/>
            <person name="Che J."/>
            <person name="Ge C."/>
            <person name="Shi H."/>
            <person name="Pan Z."/>
            <person name="Liu X."/>
        </authorList>
    </citation>
    <scope>NUCLEOTIDE SEQUENCE [LARGE SCALE GENOMIC DNA]</scope>
    <source>
        <strain evidence="2">DSM 16346</strain>
    </source>
</reference>
<evidence type="ECO:0000313" key="2">
    <source>
        <dbReference type="EMBL" id="KMM36758.1"/>
    </source>
</evidence>
<evidence type="ECO:0000313" key="3">
    <source>
        <dbReference type="Proteomes" id="UP000035996"/>
    </source>
</evidence>
<dbReference type="EMBL" id="LELK01000004">
    <property type="protein sequence ID" value="KMM36758.1"/>
    <property type="molecule type" value="Genomic_DNA"/>
</dbReference>
<dbReference type="RefSeq" id="WP_048311469.1">
    <property type="nucleotide sequence ID" value="NZ_CP119526.1"/>
</dbReference>
<feature type="transmembrane region" description="Helical" evidence="1">
    <location>
        <begin position="73"/>
        <end position="95"/>
    </location>
</feature>
<name>A0A0J6CU89_9BACL</name>
<comment type="caution">
    <text evidence="2">The sequence shown here is derived from an EMBL/GenBank/DDBJ whole genome shotgun (WGS) entry which is preliminary data.</text>
</comment>
<protein>
    <submittedName>
        <fullName evidence="2">Uncharacterized protein</fullName>
    </submittedName>
</protein>
<sequence length="167" mass="19516">MQLRGSKDIYKYMRKYQSDVIQKKSNFENILFLTNNISKNHKKEHLVFIRDMLIVEIEKHKHTSPLHNNFNTMFFTVLTLFAANLFIFSANYISGLSERTYDLSDRYVDIWLSDYNLIVSIGGCLLLAVVISMVLSYSIDISLSKKYKKLLLFKQIVENALSKKNES</sequence>
<keyword evidence="3" id="KW-1185">Reference proteome</keyword>
<dbReference type="AlphaFoldDB" id="A0A0J6CU89"/>
<gene>
    <name evidence="2" type="ORF">AB986_12520</name>
</gene>
<dbReference type="Proteomes" id="UP000035996">
    <property type="component" value="Unassembled WGS sequence"/>
</dbReference>
<feature type="transmembrane region" description="Helical" evidence="1">
    <location>
        <begin position="115"/>
        <end position="139"/>
    </location>
</feature>
<accession>A0A0J6CU89</accession>
<keyword evidence="1" id="KW-0812">Transmembrane</keyword>
<keyword evidence="1" id="KW-1133">Transmembrane helix</keyword>
<organism evidence="2 3">
    <name type="scientific">Guptibacillus hwajinpoensis</name>
    <dbReference type="NCBI Taxonomy" id="208199"/>
    <lineage>
        <taxon>Bacteria</taxon>
        <taxon>Bacillati</taxon>
        <taxon>Bacillota</taxon>
        <taxon>Bacilli</taxon>
        <taxon>Bacillales</taxon>
        <taxon>Guptibacillaceae</taxon>
        <taxon>Guptibacillus</taxon>
    </lineage>
</organism>